<evidence type="ECO:0000313" key="2">
    <source>
        <dbReference type="EMBL" id="PWN32945.1"/>
    </source>
</evidence>
<dbReference type="STRING" id="1280837.A0A316VBL3"/>
<dbReference type="RefSeq" id="XP_025353247.1">
    <property type="nucleotide sequence ID" value="XM_025497910.1"/>
</dbReference>
<dbReference type="Proteomes" id="UP000245771">
    <property type="component" value="Unassembled WGS sequence"/>
</dbReference>
<sequence>MSDILRLLVSPGFRTGVFAGNAIWHSMAFLNFTFRPQLMIEKLTNPALTASKRTGGGDEYTQDIMRYLGGINGGYAILALLRFVPLAISLSSKSSGQRLTTTQHQFAVSSDILCLTALGLANLSQAALNFFYARQSGRWIVGHWRGWKTDRITILDSLFTILDFGIVGARLAGY</sequence>
<keyword evidence="3" id="KW-1185">Reference proteome</keyword>
<evidence type="ECO:0008006" key="4">
    <source>
        <dbReference type="Google" id="ProtNLM"/>
    </source>
</evidence>
<protein>
    <recommendedName>
        <fullName evidence="4">Integral membrane protein</fullName>
    </recommendedName>
</protein>
<keyword evidence="1" id="KW-1133">Transmembrane helix</keyword>
<feature type="transmembrane region" description="Helical" evidence="1">
    <location>
        <begin position="12"/>
        <end position="34"/>
    </location>
</feature>
<feature type="transmembrane region" description="Helical" evidence="1">
    <location>
        <begin position="112"/>
        <end position="132"/>
    </location>
</feature>
<keyword evidence="1" id="KW-0472">Membrane</keyword>
<dbReference type="AlphaFoldDB" id="A0A316VBL3"/>
<accession>A0A316VBL3</accession>
<dbReference type="OrthoDB" id="3529721at2759"/>
<organism evidence="2 3">
    <name type="scientific">Meira miltonrushii</name>
    <dbReference type="NCBI Taxonomy" id="1280837"/>
    <lineage>
        <taxon>Eukaryota</taxon>
        <taxon>Fungi</taxon>
        <taxon>Dikarya</taxon>
        <taxon>Basidiomycota</taxon>
        <taxon>Ustilaginomycotina</taxon>
        <taxon>Exobasidiomycetes</taxon>
        <taxon>Exobasidiales</taxon>
        <taxon>Brachybasidiaceae</taxon>
        <taxon>Meira</taxon>
    </lineage>
</organism>
<dbReference type="InParanoid" id="A0A316VBL3"/>
<name>A0A316VBL3_9BASI</name>
<evidence type="ECO:0000313" key="3">
    <source>
        <dbReference type="Proteomes" id="UP000245771"/>
    </source>
</evidence>
<evidence type="ECO:0000256" key="1">
    <source>
        <dbReference type="SAM" id="Phobius"/>
    </source>
</evidence>
<proteinExistence type="predicted"/>
<dbReference type="EMBL" id="KZ819605">
    <property type="protein sequence ID" value="PWN32945.1"/>
    <property type="molecule type" value="Genomic_DNA"/>
</dbReference>
<reference evidence="2 3" key="1">
    <citation type="journal article" date="2018" name="Mol. Biol. Evol.">
        <title>Broad Genomic Sampling Reveals a Smut Pathogenic Ancestry of the Fungal Clade Ustilaginomycotina.</title>
        <authorList>
            <person name="Kijpornyongpan T."/>
            <person name="Mondo S.J."/>
            <person name="Barry K."/>
            <person name="Sandor L."/>
            <person name="Lee J."/>
            <person name="Lipzen A."/>
            <person name="Pangilinan J."/>
            <person name="LaButti K."/>
            <person name="Hainaut M."/>
            <person name="Henrissat B."/>
            <person name="Grigoriev I.V."/>
            <person name="Spatafora J.W."/>
            <person name="Aime M.C."/>
        </authorList>
    </citation>
    <scope>NUCLEOTIDE SEQUENCE [LARGE SCALE GENOMIC DNA]</scope>
    <source>
        <strain evidence="2 3">MCA 3882</strain>
    </source>
</reference>
<gene>
    <name evidence="2" type="ORF">FA14DRAFT_157636</name>
</gene>
<dbReference type="GeneID" id="37019691"/>
<keyword evidence="1" id="KW-0812">Transmembrane</keyword>
<feature type="transmembrane region" description="Helical" evidence="1">
    <location>
        <begin position="73"/>
        <end position="91"/>
    </location>
</feature>